<accession>A6BL11</accession>
<dbReference type="AlphaFoldDB" id="A6BL11"/>
<sequence>MKQDARFEISDFEISPQSVAVGEKANVMCSLYNLGRIKLYM</sequence>
<comment type="caution">
    <text evidence="1">The sequence shown here is derived from an EMBL/GenBank/DDBJ whole genome shotgun (WGS) entry which is preliminary data.</text>
</comment>
<evidence type="ECO:0000313" key="2">
    <source>
        <dbReference type="Proteomes" id="UP000004016"/>
    </source>
</evidence>
<evidence type="ECO:0000313" key="1">
    <source>
        <dbReference type="EMBL" id="EDM61620.1"/>
    </source>
</evidence>
<dbReference type="EMBL" id="AAXB02000046">
    <property type="protein sequence ID" value="EDM61620.1"/>
    <property type="molecule type" value="Genomic_DNA"/>
</dbReference>
<organism evidence="1 2">
    <name type="scientific">Dorea longicatena DSM 13814</name>
    <dbReference type="NCBI Taxonomy" id="411462"/>
    <lineage>
        <taxon>Bacteria</taxon>
        <taxon>Bacillati</taxon>
        <taxon>Bacillota</taxon>
        <taxon>Clostridia</taxon>
        <taxon>Lachnospirales</taxon>
        <taxon>Lachnospiraceae</taxon>
        <taxon>Dorea</taxon>
    </lineage>
</organism>
<protein>
    <submittedName>
        <fullName evidence="1">Uncharacterized protein</fullName>
    </submittedName>
</protein>
<reference evidence="1 2" key="1">
    <citation type="submission" date="2007-03" db="EMBL/GenBank/DDBJ databases">
        <authorList>
            <person name="Fulton L."/>
            <person name="Clifton S."/>
            <person name="Fulton B."/>
            <person name="Xu J."/>
            <person name="Minx P."/>
            <person name="Pepin K.H."/>
            <person name="Johnson M."/>
            <person name="Thiruvilangam P."/>
            <person name="Bhonagiri V."/>
            <person name="Nash W.E."/>
            <person name="Mardis E.R."/>
            <person name="Wilson R.K."/>
        </authorList>
    </citation>
    <scope>NUCLEOTIDE SEQUENCE [LARGE SCALE GENOMIC DNA]</scope>
    <source>
        <strain evidence="1 2">DSM 13814</strain>
    </source>
</reference>
<gene>
    <name evidence="1" type="ORF">DORLON_03027</name>
</gene>
<dbReference type="HOGENOM" id="CLU_3269181_0_0_9"/>
<dbReference type="Proteomes" id="UP000004016">
    <property type="component" value="Unassembled WGS sequence"/>
</dbReference>
<proteinExistence type="predicted"/>
<reference evidence="1 2" key="2">
    <citation type="submission" date="2007-04" db="EMBL/GenBank/DDBJ databases">
        <title>Draft genome sequence of Dorea longicatena (DSM 13814).</title>
        <authorList>
            <person name="Sudarsanam P."/>
            <person name="Ley R."/>
            <person name="Guruge J."/>
            <person name="Turnbaugh P.J."/>
            <person name="Mahowald M."/>
            <person name="Liep D."/>
            <person name="Gordon J."/>
        </authorList>
    </citation>
    <scope>NUCLEOTIDE SEQUENCE [LARGE SCALE GENOMIC DNA]</scope>
    <source>
        <strain evidence="1 2">DSM 13814</strain>
    </source>
</reference>
<name>A6BL11_9FIRM</name>